<dbReference type="OrthoDB" id="6267493at2759"/>
<sequence>MVWLIRRRNDVRPICPMKGCFCLDNRMGCFISTIFTALSVLFALIFVILDLISWGVPEFQVDYRFPTYWRIRFWKGFILCDIIMVFTNLIMLIMSVIVIVAILWPSKYRLYHLKPYLRAWCVIMVMYLITDLGVGVYTYSWYGLAAWRAPYLIFSVMFFIVCYVLHVMFLVVGFSYYSEVRLALFGEGDPEVLQEVGFLSGSPSIMSPQSYGFPQAPTVS</sequence>
<feature type="transmembrane region" description="Helical" evidence="1">
    <location>
        <begin position="116"/>
        <end position="139"/>
    </location>
</feature>
<dbReference type="PANTHER" id="PTHR36694">
    <property type="entry name" value="PASIFLORA 1, ISOFORM A-RELATED"/>
    <property type="match status" value="1"/>
</dbReference>
<evidence type="ECO:0000313" key="2">
    <source>
        <dbReference type="EMBL" id="TGZ65156.1"/>
    </source>
</evidence>
<evidence type="ECO:0000256" key="1">
    <source>
        <dbReference type="SAM" id="Phobius"/>
    </source>
</evidence>
<feature type="transmembrane region" description="Helical" evidence="1">
    <location>
        <begin position="34"/>
        <end position="56"/>
    </location>
</feature>
<feature type="transmembrane region" description="Helical" evidence="1">
    <location>
        <begin position="151"/>
        <end position="177"/>
    </location>
</feature>
<comment type="caution">
    <text evidence="2">The sequence shown here is derived from an EMBL/GenBank/DDBJ whole genome shotgun (WGS) entry which is preliminary data.</text>
</comment>
<gene>
    <name evidence="2" type="ORF">CRM22_005998</name>
</gene>
<proteinExistence type="predicted"/>
<dbReference type="Proteomes" id="UP000308267">
    <property type="component" value="Unassembled WGS sequence"/>
</dbReference>
<name>A0A4S2LPS9_OPIFE</name>
<dbReference type="PANTHER" id="PTHR36694:SF11">
    <property type="entry name" value="LP21121P-RELATED"/>
    <property type="match status" value="1"/>
</dbReference>
<dbReference type="EMBL" id="SJOL01006495">
    <property type="protein sequence ID" value="TGZ65156.1"/>
    <property type="molecule type" value="Genomic_DNA"/>
</dbReference>
<keyword evidence="1" id="KW-0472">Membrane</keyword>
<accession>A0A4S2LPS9</accession>
<keyword evidence="1" id="KW-0812">Transmembrane</keyword>
<keyword evidence="3" id="KW-1185">Reference proteome</keyword>
<dbReference type="AlphaFoldDB" id="A0A4S2LPS9"/>
<protein>
    <submittedName>
        <fullName evidence="2">Uncharacterized protein</fullName>
    </submittedName>
</protein>
<feature type="transmembrane region" description="Helical" evidence="1">
    <location>
        <begin position="76"/>
        <end position="104"/>
    </location>
</feature>
<reference evidence="2 3" key="1">
    <citation type="journal article" date="2019" name="BMC Genomics">
        <title>New insights from Opisthorchis felineus genome: update on genomics of the epidemiologically important liver flukes.</title>
        <authorList>
            <person name="Ershov N.I."/>
            <person name="Mordvinov V.A."/>
            <person name="Prokhortchouk E.B."/>
            <person name="Pakharukova M.Y."/>
            <person name="Gunbin K.V."/>
            <person name="Ustyantsev K."/>
            <person name="Genaev M.A."/>
            <person name="Blinov A.G."/>
            <person name="Mazur A."/>
            <person name="Boulygina E."/>
            <person name="Tsygankova S."/>
            <person name="Khrameeva E."/>
            <person name="Chekanov N."/>
            <person name="Fan G."/>
            <person name="Xiao A."/>
            <person name="Zhang H."/>
            <person name="Xu X."/>
            <person name="Yang H."/>
            <person name="Solovyev V."/>
            <person name="Lee S.M."/>
            <person name="Liu X."/>
            <person name="Afonnikov D.A."/>
            <person name="Skryabin K.G."/>
        </authorList>
    </citation>
    <scope>NUCLEOTIDE SEQUENCE [LARGE SCALE GENOMIC DNA]</scope>
    <source>
        <strain evidence="2">AK-0245</strain>
        <tissue evidence="2">Whole organism</tissue>
    </source>
</reference>
<organism evidence="2 3">
    <name type="scientific">Opisthorchis felineus</name>
    <dbReference type="NCBI Taxonomy" id="147828"/>
    <lineage>
        <taxon>Eukaryota</taxon>
        <taxon>Metazoa</taxon>
        <taxon>Spiralia</taxon>
        <taxon>Lophotrochozoa</taxon>
        <taxon>Platyhelminthes</taxon>
        <taxon>Trematoda</taxon>
        <taxon>Digenea</taxon>
        <taxon>Opisthorchiida</taxon>
        <taxon>Opisthorchiata</taxon>
        <taxon>Opisthorchiidae</taxon>
        <taxon>Opisthorchis</taxon>
    </lineage>
</organism>
<keyword evidence="1" id="KW-1133">Transmembrane helix</keyword>
<evidence type="ECO:0000313" key="3">
    <source>
        <dbReference type="Proteomes" id="UP000308267"/>
    </source>
</evidence>